<keyword evidence="1" id="KW-0378">Hydrolase</keyword>
<dbReference type="EMBL" id="SHKM01000001">
    <property type="protein sequence ID" value="RZT90229.1"/>
    <property type="molecule type" value="Genomic_DNA"/>
</dbReference>
<comment type="caution">
    <text evidence="1">The sequence shown here is derived from an EMBL/GenBank/DDBJ whole genome shotgun (WGS) entry which is preliminary data.</text>
</comment>
<dbReference type="InterPro" id="IPR000671">
    <property type="entry name" value="Peptidase_A31"/>
</dbReference>
<dbReference type="PANTHER" id="PTHR30302">
    <property type="entry name" value="HYDROGENASE 1 MATURATION PROTEASE"/>
    <property type="match status" value="1"/>
</dbReference>
<dbReference type="GO" id="GO:0008233">
    <property type="term" value="F:peptidase activity"/>
    <property type="evidence" value="ECO:0007669"/>
    <property type="project" value="UniProtKB-KW"/>
</dbReference>
<protein>
    <submittedName>
        <fullName evidence="1">Hydrogenase maturation protease</fullName>
    </submittedName>
</protein>
<keyword evidence="1" id="KW-0645">Protease</keyword>
<reference evidence="1 2" key="1">
    <citation type="submission" date="2019-02" db="EMBL/GenBank/DDBJ databases">
        <title>Genomic Encyclopedia of Type Strains, Phase IV (KMG-IV): sequencing the most valuable type-strain genomes for metagenomic binning, comparative biology and taxonomic classification.</title>
        <authorList>
            <person name="Goeker M."/>
        </authorList>
    </citation>
    <scope>NUCLEOTIDE SEQUENCE [LARGE SCALE GENOMIC DNA]</scope>
    <source>
        <strain evidence="1 2">DSM 21223</strain>
    </source>
</reference>
<dbReference type="PANTHER" id="PTHR30302:SF5">
    <property type="entry name" value="SLR1876 PROTEIN"/>
    <property type="match status" value="1"/>
</dbReference>
<dbReference type="GO" id="GO:0006508">
    <property type="term" value="P:proteolysis"/>
    <property type="evidence" value="ECO:0007669"/>
    <property type="project" value="UniProtKB-KW"/>
</dbReference>
<keyword evidence="2" id="KW-1185">Reference proteome</keyword>
<gene>
    <name evidence="1" type="ORF">EV678_1040</name>
</gene>
<dbReference type="Proteomes" id="UP000292136">
    <property type="component" value="Unassembled WGS sequence"/>
</dbReference>
<dbReference type="RefSeq" id="WP_014238041.1">
    <property type="nucleotide sequence ID" value="NZ_SHKM01000001.1"/>
</dbReference>
<dbReference type="Gene3D" id="3.40.50.1450">
    <property type="entry name" value="HybD-like"/>
    <property type="match status" value="1"/>
</dbReference>
<accession>A0ABY0ISH0</accession>
<sequence>MTRRLVVFGIGNPSRGDDALGPLLLQRLEQARLPGVVTVEDFQLQIEHAIDLQGRDLALFIDAGEGTPAPFSFAPVTPLFNPAHSTHSLAPGAVLAVYGQALEQAPPPAYVLCVRGQRFELGEGLSPAGRQHLEAAWDFLRQLCTEPDPERWSQLRPLPGLPPLL</sequence>
<dbReference type="NCBIfam" id="TIGR00072">
    <property type="entry name" value="hydrog_prot"/>
    <property type="match status" value="1"/>
</dbReference>
<evidence type="ECO:0000313" key="2">
    <source>
        <dbReference type="Proteomes" id="UP000292136"/>
    </source>
</evidence>
<dbReference type="SUPFAM" id="SSF53163">
    <property type="entry name" value="HybD-like"/>
    <property type="match status" value="1"/>
</dbReference>
<organism evidence="1 2">
    <name type="scientific">Azospira oryzae</name>
    <dbReference type="NCBI Taxonomy" id="146939"/>
    <lineage>
        <taxon>Bacteria</taxon>
        <taxon>Pseudomonadati</taxon>
        <taxon>Pseudomonadota</taxon>
        <taxon>Betaproteobacteria</taxon>
        <taxon>Rhodocyclales</taxon>
        <taxon>Rhodocyclaceae</taxon>
        <taxon>Azospira</taxon>
    </lineage>
</organism>
<dbReference type="InterPro" id="IPR023430">
    <property type="entry name" value="Pept_HybD-like_dom_sf"/>
</dbReference>
<dbReference type="CDD" id="cd06066">
    <property type="entry name" value="H2MP_NAD-link-bidir"/>
    <property type="match status" value="1"/>
</dbReference>
<proteinExistence type="predicted"/>
<name>A0ABY0ISH0_9RHOO</name>
<evidence type="ECO:0000313" key="1">
    <source>
        <dbReference type="EMBL" id="RZT90229.1"/>
    </source>
</evidence>